<accession>A0ABX5PZ43</accession>
<dbReference type="EMBL" id="QKZR01000001">
    <property type="protein sequence ID" value="PZX43044.1"/>
    <property type="molecule type" value="Genomic_DNA"/>
</dbReference>
<proteinExistence type="inferred from homology"/>
<dbReference type="SUPFAM" id="SSF82771">
    <property type="entry name" value="GIY-YIG endonuclease"/>
    <property type="match status" value="1"/>
</dbReference>
<dbReference type="RefSeq" id="WP_041566823.1">
    <property type="nucleotide sequence ID" value="NZ_QKZR01000001.1"/>
</dbReference>
<protein>
    <submittedName>
        <fullName evidence="3">Endonuclease</fullName>
    </submittedName>
</protein>
<dbReference type="InterPro" id="IPR035901">
    <property type="entry name" value="GIY-YIG_endonuc_sf"/>
</dbReference>
<keyword evidence="3" id="KW-0378">Hydrolase</keyword>
<dbReference type="InterPro" id="IPR050190">
    <property type="entry name" value="UPF0213_domain"/>
</dbReference>
<keyword evidence="3" id="KW-0540">Nuclease</keyword>
<keyword evidence="4" id="KW-1185">Reference proteome</keyword>
<sequence length="109" mass="13215">MPRDYAFHVYIMTNFKNGTIYIGFTGNLGQRILLHKAGKGGKFTSKYELDRLVYKEFFQYADKGIAREKQLKTWKREWKVNLIQQHNPEWLDLAKEWYTEKEIEEYKED</sequence>
<comment type="similarity">
    <text evidence="1">Belongs to the UPF0213 family.</text>
</comment>
<dbReference type="Pfam" id="PF01541">
    <property type="entry name" value="GIY-YIG"/>
    <property type="match status" value="1"/>
</dbReference>
<organism evidence="3 4">
    <name type="scientific">Nonlabens dokdonensis</name>
    <dbReference type="NCBI Taxonomy" id="328515"/>
    <lineage>
        <taxon>Bacteria</taxon>
        <taxon>Pseudomonadati</taxon>
        <taxon>Bacteroidota</taxon>
        <taxon>Flavobacteriia</taxon>
        <taxon>Flavobacteriales</taxon>
        <taxon>Flavobacteriaceae</taxon>
        <taxon>Nonlabens</taxon>
    </lineage>
</organism>
<dbReference type="Proteomes" id="UP000248584">
    <property type="component" value="Unassembled WGS sequence"/>
</dbReference>
<dbReference type="InterPro" id="IPR000305">
    <property type="entry name" value="GIY-YIG_endonuc"/>
</dbReference>
<dbReference type="Gene3D" id="3.40.1440.10">
    <property type="entry name" value="GIY-YIG endonuclease"/>
    <property type="match status" value="1"/>
</dbReference>
<feature type="domain" description="GIY-YIG" evidence="2">
    <location>
        <begin position="5"/>
        <end position="82"/>
    </location>
</feature>
<dbReference type="PANTHER" id="PTHR34477">
    <property type="entry name" value="UPF0213 PROTEIN YHBQ"/>
    <property type="match status" value="1"/>
</dbReference>
<reference evidence="3 4" key="1">
    <citation type="submission" date="2018-06" db="EMBL/GenBank/DDBJ databases">
        <title>Genomic Encyclopedia of Archaeal and Bacterial Type Strains, Phase II (KMG-II): from individual species to whole genera.</title>
        <authorList>
            <person name="Goeker M."/>
        </authorList>
    </citation>
    <scope>NUCLEOTIDE SEQUENCE [LARGE SCALE GENOMIC DNA]</scope>
    <source>
        <strain evidence="3 4">DSM 17205</strain>
    </source>
</reference>
<dbReference type="CDD" id="cd10448">
    <property type="entry name" value="GIY-YIG_unchar_3"/>
    <property type="match status" value="1"/>
</dbReference>
<comment type="caution">
    <text evidence="3">The sequence shown here is derived from an EMBL/GenBank/DDBJ whole genome shotgun (WGS) entry which is preliminary data.</text>
</comment>
<evidence type="ECO:0000313" key="4">
    <source>
        <dbReference type="Proteomes" id="UP000248584"/>
    </source>
</evidence>
<gene>
    <name evidence="3" type="ORF">LX97_00043</name>
</gene>
<dbReference type="GO" id="GO:0004519">
    <property type="term" value="F:endonuclease activity"/>
    <property type="evidence" value="ECO:0007669"/>
    <property type="project" value="UniProtKB-KW"/>
</dbReference>
<evidence type="ECO:0000256" key="1">
    <source>
        <dbReference type="ARBA" id="ARBA00007435"/>
    </source>
</evidence>
<name>A0ABX5PZ43_9FLAO</name>
<dbReference type="PROSITE" id="PS50164">
    <property type="entry name" value="GIY_YIG"/>
    <property type="match status" value="1"/>
</dbReference>
<keyword evidence="3" id="KW-0255">Endonuclease</keyword>
<evidence type="ECO:0000259" key="2">
    <source>
        <dbReference type="PROSITE" id="PS50164"/>
    </source>
</evidence>
<dbReference type="PANTHER" id="PTHR34477:SF5">
    <property type="entry name" value="BSL5627 PROTEIN"/>
    <property type="match status" value="1"/>
</dbReference>
<evidence type="ECO:0000313" key="3">
    <source>
        <dbReference type="EMBL" id="PZX43044.1"/>
    </source>
</evidence>